<sequence length="217" mass="25073">MKVFIKYWWLLLLLLIVTLIFFMKFNEITPGTEWRNEPEKILAGMAAGLIVVGTLLDQFIAVFFRENEETQIKRRIVESRLYAYQEKRRMRRKDILREELNNRDGNRSETINRLEIESNALEASIIKEKEQISNLNTERTTYIQMVAFGIGLVLATAGIRTLTPFIVIPDEATGLNFKLLFFCDILFTAALLSGGTAGIHQFLDIIRDSWKRHGVTT</sequence>
<keyword evidence="2" id="KW-1133">Transmembrane helix</keyword>
<keyword evidence="2" id="KW-0472">Membrane</keyword>
<dbReference type="Proteomes" id="UP000746690">
    <property type="component" value="Unassembled WGS sequence"/>
</dbReference>
<evidence type="ECO:0000313" key="3">
    <source>
        <dbReference type="EMBL" id="NMH88236.1"/>
    </source>
</evidence>
<evidence type="ECO:0000256" key="1">
    <source>
        <dbReference type="SAM" id="Coils"/>
    </source>
</evidence>
<comment type="caution">
    <text evidence="3">The sequence shown here is derived from an EMBL/GenBank/DDBJ whole genome shotgun (WGS) entry which is preliminary data.</text>
</comment>
<feature type="transmembrane region" description="Helical" evidence="2">
    <location>
        <begin position="45"/>
        <end position="64"/>
    </location>
</feature>
<feature type="transmembrane region" description="Helical" evidence="2">
    <location>
        <begin position="7"/>
        <end position="25"/>
    </location>
</feature>
<dbReference type="RefSeq" id="WP_169673626.1">
    <property type="nucleotide sequence ID" value="NZ_JABBHF010000006.1"/>
</dbReference>
<gene>
    <name evidence="3" type="ORF">HHX25_12025</name>
</gene>
<name>A0ABX1RYP2_9FLAO</name>
<dbReference type="EMBL" id="JABBHF010000006">
    <property type="protein sequence ID" value="NMH88236.1"/>
    <property type="molecule type" value="Genomic_DNA"/>
</dbReference>
<keyword evidence="2" id="KW-0812">Transmembrane</keyword>
<feature type="transmembrane region" description="Helical" evidence="2">
    <location>
        <begin position="179"/>
        <end position="203"/>
    </location>
</feature>
<feature type="transmembrane region" description="Helical" evidence="2">
    <location>
        <begin position="145"/>
        <end position="167"/>
    </location>
</feature>
<evidence type="ECO:0000313" key="4">
    <source>
        <dbReference type="Proteomes" id="UP000746690"/>
    </source>
</evidence>
<protein>
    <recommendedName>
        <fullName evidence="5">MotA/TolQ/ExbB proton channel domain-containing protein</fullName>
    </recommendedName>
</protein>
<keyword evidence="1" id="KW-0175">Coiled coil</keyword>
<feature type="coiled-coil region" evidence="1">
    <location>
        <begin position="111"/>
        <end position="138"/>
    </location>
</feature>
<keyword evidence="4" id="KW-1185">Reference proteome</keyword>
<accession>A0ABX1RYP2</accession>
<evidence type="ECO:0008006" key="5">
    <source>
        <dbReference type="Google" id="ProtNLM"/>
    </source>
</evidence>
<evidence type="ECO:0000256" key="2">
    <source>
        <dbReference type="SAM" id="Phobius"/>
    </source>
</evidence>
<organism evidence="3 4">
    <name type="scientific">Flavivirga algicola</name>
    <dbReference type="NCBI Taxonomy" id="2729136"/>
    <lineage>
        <taxon>Bacteria</taxon>
        <taxon>Pseudomonadati</taxon>
        <taxon>Bacteroidota</taxon>
        <taxon>Flavobacteriia</taxon>
        <taxon>Flavobacteriales</taxon>
        <taxon>Flavobacteriaceae</taxon>
        <taxon>Flavivirga</taxon>
    </lineage>
</organism>
<reference evidence="3 4" key="1">
    <citation type="submission" date="2020-04" db="EMBL/GenBank/DDBJ databases">
        <title>A Flavivirga sp. nov.</title>
        <authorList>
            <person name="Sun X."/>
        </authorList>
    </citation>
    <scope>NUCLEOTIDE SEQUENCE [LARGE SCALE GENOMIC DNA]</scope>
    <source>
        <strain evidence="3 4">Y03</strain>
    </source>
</reference>
<proteinExistence type="predicted"/>